<evidence type="ECO:0000259" key="4">
    <source>
        <dbReference type="Pfam" id="PF13193"/>
    </source>
</evidence>
<evidence type="ECO:0000313" key="5">
    <source>
        <dbReference type="EMBL" id="BAA80301.1"/>
    </source>
</evidence>
<sequence length="529" mass="57837">MKYLTHAVATRVWCEASPAKPWEELWPPQAPRDVEALRERFTPIHEEIFKRSSREGCALIQGETGYCYTWKSLASFIERIGGWLQSKGVSHGAQVAVASENLIEAIAFSLAVLASGARLVLIDPLTVGEDLEWQLEGRRGLETLAASRGFLERNREAVSRIDNISTVIELSSNPQPLEVGGVEVLGLNEVLSSTAALEDDVEPDDDSFSIYYAGIAGRTMQAIHSHLGLWMGSKVFAATAGIDRETVSLLATPFTHVLGLQASLVAPLIQGGTVVALQRWNPRLAARLVSSLRINYLAGVPLMFQQLLDLGATSGLRLAISAGAPLPPELQRRFGRETGIPLLQAYGMSESLILTFQTPKIAEIEGTIGVPLPGVEVSLLGDDGLLSPPPGVGELVVQAPWVMKGYEFEEENSKAFIDGWLRTGDVIEITDRGVMFFRGVRKRIIKYKGYAILARDLEVILESHPDVLEARVWGEPAGDVGQIPVASVVLRAGSSVTPEDLMEYVNQRVSFYKKIRRVEVEGYRYSPAP</sequence>
<dbReference type="InterPro" id="IPR025110">
    <property type="entry name" value="AMP-bd_C"/>
</dbReference>
<dbReference type="PIR" id="G72605">
    <property type="entry name" value="G72605"/>
</dbReference>
<dbReference type="Gene3D" id="3.30.300.30">
    <property type="match status" value="1"/>
</dbReference>
<evidence type="ECO:0000259" key="3">
    <source>
        <dbReference type="Pfam" id="PF00501"/>
    </source>
</evidence>
<proteinExistence type="inferred from homology"/>
<dbReference type="STRING" id="272557.APE_1310"/>
<accession>Q9YCE7</accession>
<dbReference type="Proteomes" id="UP000002518">
    <property type="component" value="Chromosome"/>
</dbReference>
<dbReference type="PANTHER" id="PTHR24096:SF149">
    <property type="entry name" value="AMP-BINDING DOMAIN-CONTAINING PROTEIN-RELATED"/>
    <property type="match status" value="1"/>
</dbReference>
<dbReference type="Pfam" id="PF13193">
    <property type="entry name" value="AMP-binding_C"/>
    <property type="match status" value="1"/>
</dbReference>
<dbReference type="EnsemblBacteria" id="BAA80301">
    <property type="protein sequence ID" value="BAA80301"/>
    <property type="gene ID" value="APE_1310"/>
</dbReference>
<feature type="domain" description="AMP-dependent synthetase/ligase" evidence="3">
    <location>
        <begin position="58"/>
        <end position="406"/>
    </location>
</feature>
<dbReference type="eggNOG" id="arCOG00857">
    <property type="taxonomic scope" value="Archaea"/>
</dbReference>
<dbReference type="EMBL" id="BA000002">
    <property type="protein sequence ID" value="BAA80301.1"/>
    <property type="molecule type" value="Genomic_DNA"/>
</dbReference>
<comment type="similarity">
    <text evidence="1">Belongs to the ATP-dependent AMP-binding enzyme family.</text>
</comment>
<dbReference type="InterPro" id="IPR045851">
    <property type="entry name" value="AMP-bd_C_sf"/>
</dbReference>
<evidence type="ECO:0000256" key="2">
    <source>
        <dbReference type="ARBA" id="ARBA00022598"/>
    </source>
</evidence>
<keyword evidence="2 5" id="KW-0436">Ligase</keyword>
<protein>
    <submittedName>
        <fullName evidence="5">Fatty-acid--CoA ligase</fullName>
    </submittedName>
</protein>
<reference evidence="5 6" key="1">
    <citation type="journal article" date="1999" name="DNA Res.">
        <title>Complete genome sequence of an aerobic hyper-thermophilic crenarchaeon, Aeropyrum pernix K1.</title>
        <authorList>
            <person name="Kawarabayasi Y."/>
            <person name="Hino Y."/>
            <person name="Horikawa H."/>
            <person name="Yamazaki S."/>
            <person name="Haikawa Y."/>
            <person name="Jin-no K."/>
            <person name="Takahashi M."/>
            <person name="Sekine M."/>
            <person name="Baba S."/>
            <person name="Ankai A."/>
            <person name="Kosugi H."/>
            <person name="Hosoyama A."/>
            <person name="Fukui S."/>
            <person name="Nagai Y."/>
            <person name="Nishijima K."/>
            <person name="Nakazawa H."/>
            <person name="Takamiya M."/>
            <person name="Masuda S."/>
            <person name="Funahashi T."/>
            <person name="Tanaka T."/>
            <person name="Kudoh Y."/>
            <person name="Yamazaki J."/>
            <person name="Kushida N."/>
            <person name="Oguchi A."/>
            <person name="Aoki K."/>
            <person name="Kubota K."/>
            <person name="Nakamura Y."/>
            <person name="Nomura N."/>
            <person name="Sako Y."/>
            <person name="Kikuchi H."/>
        </authorList>
    </citation>
    <scope>NUCLEOTIDE SEQUENCE [LARGE SCALE GENOMIC DNA]</scope>
    <source>
        <strain evidence="6">ATCC 700893 / DSM 11879 / JCM 9820 / NBRC 100138 / K1</strain>
    </source>
</reference>
<evidence type="ECO:0000313" key="6">
    <source>
        <dbReference type="Proteomes" id="UP000002518"/>
    </source>
</evidence>
<organism evidence="5 6">
    <name type="scientific">Aeropyrum pernix (strain ATCC 700893 / DSM 11879 / JCM 9820 / NBRC 100138 / K1)</name>
    <dbReference type="NCBI Taxonomy" id="272557"/>
    <lineage>
        <taxon>Archaea</taxon>
        <taxon>Thermoproteota</taxon>
        <taxon>Thermoprotei</taxon>
        <taxon>Desulfurococcales</taxon>
        <taxon>Desulfurococcaceae</taxon>
        <taxon>Aeropyrum</taxon>
    </lineage>
</organism>
<gene>
    <name evidence="5" type="ordered locus">APE_1310</name>
</gene>
<dbReference type="PANTHER" id="PTHR24096">
    <property type="entry name" value="LONG-CHAIN-FATTY-ACID--COA LIGASE"/>
    <property type="match status" value="1"/>
</dbReference>
<evidence type="ECO:0000256" key="1">
    <source>
        <dbReference type="ARBA" id="ARBA00006432"/>
    </source>
</evidence>
<dbReference type="SUPFAM" id="SSF56801">
    <property type="entry name" value="Acetyl-CoA synthetase-like"/>
    <property type="match status" value="1"/>
</dbReference>
<feature type="domain" description="AMP-binding enzyme C-terminal" evidence="4">
    <location>
        <begin position="457"/>
        <end position="519"/>
    </location>
</feature>
<keyword evidence="6" id="KW-1185">Reference proteome</keyword>
<dbReference type="Pfam" id="PF00501">
    <property type="entry name" value="AMP-binding"/>
    <property type="match status" value="1"/>
</dbReference>
<dbReference type="InterPro" id="IPR042099">
    <property type="entry name" value="ANL_N_sf"/>
</dbReference>
<dbReference type="KEGG" id="ape:APE_1310"/>
<dbReference type="InterPro" id="IPR000873">
    <property type="entry name" value="AMP-dep_synth/lig_dom"/>
</dbReference>
<name>Q9YCE7_AERPE</name>
<dbReference type="Gene3D" id="3.40.50.12780">
    <property type="entry name" value="N-terminal domain of ligase-like"/>
    <property type="match status" value="1"/>
</dbReference>
<dbReference type="GO" id="GO:0016405">
    <property type="term" value="F:CoA-ligase activity"/>
    <property type="evidence" value="ECO:0007669"/>
    <property type="project" value="TreeGrafter"/>
</dbReference>
<dbReference type="AlphaFoldDB" id="Q9YCE7"/>